<keyword evidence="1" id="KW-0808">Transferase</keyword>
<feature type="domain" description="RDRP core" evidence="3">
    <location>
        <begin position="534"/>
        <end position="1051"/>
    </location>
</feature>
<dbReference type="CDD" id="cd00590">
    <property type="entry name" value="RRM_SF"/>
    <property type="match status" value="1"/>
</dbReference>
<dbReference type="OrthoDB" id="6513042at2759"/>
<dbReference type="GO" id="GO:0003723">
    <property type="term" value="F:RNA binding"/>
    <property type="evidence" value="ECO:0007669"/>
    <property type="project" value="UniProtKB-KW"/>
</dbReference>
<dbReference type="PANTHER" id="PTHR23079">
    <property type="entry name" value="RNA-DEPENDENT RNA POLYMERASE"/>
    <property type="match status" value="1"/>
</dbReference>
<protein>
    <recommendedName>
        <fullName evidence="1">RNA-dependent RNA polymerase</fullName>
        <ecNumber evidence="1">2.7.7.48</ecNumber>
    </recommendedName>
</protein>
<keyword evidence="1" id="KW-0548">Nucleotidyltransferase</keyword>
<dbReference type="PANTHER" id="PTHR23079:SF55">
    <property type="entry name" value="RNA-DIRECTED RNA POLYMERASE"/>
    <property type="match status" value="1"/>
</dbReference>
<dbReference type="GO" id="GO:0031380">
    <property type="term" value="C:nuclear RNA-directed RNA polymerase complex"/>
    <property type="evidence" value="ECO:0007669"/>
    <property type="project" value="TreeGrafter"/>
</dbReference>
<organism evidence="4 5">
    <name type="scientific">Scytalidium lignicola</name>
    <name type="common">Hyphomycete</name>
    <dbReference type="NCBI Taxonomy" id="5539"/>
    <lineage>
        <taxon>Eukaryota</taxon>
        <taxon>Fungi</taxon>
        <taxon>Dikarya</taxon>
        <taxon>Ascomycota</taxon>
        <taxon>Pezizomycotina</taxon>
        <taxon>Leotiomycetes</taxon>
        <taxon>Leotiomycetes incertae sedis</taxon>
        <taxon>Scytalidium</taxon>
    </lineage>
</organism>
<dbReference type="Pfam" id="PF05183">
    <property type="entry name" value="RdRP"/>
    <property type="match status" value="2"/>
</dbReference>
<sequence length="1477" mass="168717">MVSNKLSRQGAKTSASPKTDLFLLDIPKLKVSALLFHMGYTSQRLDLVQPQHINLKRSSNYVIQRPASKRLFNMSQSRSRVVHNRQSTTKLPGSSQILSVSGPLLQQQHDWQTWPELTIKVRGLHPNTGTWELWRAFEREGNIVFIELFLNRLGSRDGNAQIRFNPPPSRAFWIDSNYTIEKVDGSGYYQVRVDPDPVSHCLKVQSPIKKHLFYDRRMTLFPSSLSFGTLLHPTSMMPMRIVDAASKQDISLVVDLEKKKLVVNFKILTRVMTSDDVASKKEYIDDVAGLERRRYFFEIPLAQLGMIHRVDLDSTSFYLIISMKSPPMYFRKSSDDMSSHLPDGVLWTEFESWYRSTAITLNPQILQHTPLSLCTEAAVIDIGRWTTYRLLFHSSHISKPTYDVIVRALEDYNIHFLSFNEMKFAPRQPPVLWSLLDAPKSQRPILPFKIRYQLEVCVSQNIINEHNITSSFVTSLAEIADRDPDKARTILEYCAEKKKRIYDPMAIFQDREALAYSPKTRIPHYCAYSRKVTVTPSTLLFSSPTVETTNRVLRKYAREHEDGRFLRVQFTGEAAEGRINSLPNQPRNDELYTRVYRALLNGIQIGDRHYEFLAFGNSQFRENGAYFFCPIENLSCDDIREWMGDFRHIKCVAKYAARLGQCFSTTRAIRGIEPDIIEIPDIKRNGYCFSDGVGKISETLAQTIASELRVLSTVPSVFQFRLAGYKGILVTSPDAKEREIHLRKSQQKFTALYAGLEIIKWSRFSCATLNRQTILILSALGIPDHIFHEMLSEQLSGYQRAMENESVAVELLTRYVDDNYMTIAMSNMILNGFMTYQDPFVLSLLNLWRAWSIKLLKEKAKIIVENGCFVFGCVDESGKLQGHSKPSIPTNGAIIEEQLPEIFLQVPDKNNRQYYNVIEGICFVGRNPSLHPGDIRVVRAVNVPELHYLRDVVVFPQNGDRDIPSMCSGGDLDGDDYFVIWDKRLQPSEWNCEPMNYEAMAPKELQRPVKVTDLMKFFVRYMKNDTLPTIAHAHIAQADALDLGVKDAKCLFSSPIPSPFPLSDTLYLPPYLGLELAELHSRAVDYVKSGRPAEMPKHLRPRKWPHFMGKRHKETSTYHSTKILGQLYDRVETVGFVPEYNLPFDQRILQAYKLDHIILTSAREVKAQYDTAMRRVMAQHEIGTEFEIWSAFVLSRPRVGSDYKVQEEIGRISEAIKERFRMVCVEKAGGDRLSVLGPFIAAMYRVTKEEIDAALLECQSFKTVGGREVPIRKMEPKYMPLISFPWLFDRELGKIAVGRLVADERAEIEHIQSNQHNEGGHSSNRQLQSEPGYEGSIQQVTRQVNLDKIDTKPKDLAENYSLEGSQIVNSRPARPSTLEEVGIRISQDNSGTNGNDHTSELGNISRPHLTVGSESTGSRACAFNIPQQSRIPESMPSNLQPEDSQDVYPEYDAIEETITQDAQQESSLEKLTRLLEL</sequence>
<proteinExistence type="inferred from homology"/>
<dbReference type="InterPro" id="IPR007855">
    <property type="entry name" value="RDRP"/>
</dbReference>
<dbReference type="InterPro" id="IPR057596">
    <property type="entry name" value="RDRP_core"/>
</dbReference>
<evidence type="ECO:0000256" key="1">
    <source>
        <dbReference type="RuleBase" id="RU363098"/>
    </source>
</evidence>
<evidence type="ECO:0000313" key="5">
    <source>
        <dbReference type="Proteomes" id="UP000258309"/>
    </source>
</evidence>
<dbReference type="Proteomes" id="UP000258309">
    <property type="component" value="Unassembled WGS sequence"/>
</dbReference>
<feature type="non-terminal residue" evidence="4">
    <location>
        <position position="1"/>
    </location>
</feature>
<name>A0A3E2H425_SCYLI</name>
<dbReference type="OMA" id="DDYLVIW"/>
<feature type="compositionally biased region" description="Polar residues" evidence="2">
    <location>
        <begin position="1311"/>
        <end position="1329"/>
    </location>
</feature>
<accession>A0A3E2H425</accession>
<feature type="domain" description="RDRP core" evidence="3">
    <location>
        <begin position="1074"/>
        <end position="1131"/>
    </location>
</feature>
<feature type="non-terminal residue" evidence="4">
    <location>
        <position position="1477"/>
    </location>
</feature>
<comment type="catalytic activity">
    <reaction evidence="1">
        <text>RNA(n) + a ribonucleoside 5'-triphosphate = RNA(n+1) + diphosphate</text>
        <dbReference type="Rhea" id="RHEA:21248"/>
        <dbReference type="Rhea" id="RHEA-COMP:14527"/>
        <dbReference type="Rhea" id="RHEA-COMP:17342"/>
        <dbReference type="ChEBI" id="CHEBI:33019"/>
        <dbReference type="ChEBI" id="CHEBI:61557"/>
        <dbReference type="ChEBI" id="CHEBI:140395"/>
        <dbReference type="EC" id="2.7.7.48"/>
    </reaction>
</comment>
<dbReference type="GO" id="GO:0003968">
    <property type="term" value="F:RNA-directed RNA polymerase activity"/>
    <property type="evidence" value="ECO:0007669"/>
    <property type="project" value="UniProtKB-KW"/>
</dbReference>
<evidence type="ECO:0000259" key="3">
    <source>
        <dbReference type="Pfam" id="PF05183"/>
    </source>
</evidence>
<feature type="region of interest" description="Disordered" evidence="2">
    <location>
        <begin position="1311"/>
        <end position="1335"/>
    </location>
</feature>
<dbReference type="STRING" id="5539.A0A3E2H425"/>
<evidence type="ECO:0000256" key="2">
    <source>
        <dbReference type="SAM" id="MobiDB-lite"/>
    </source>
</evidence>
<reference evidence="4 5" key="1">
    <citation type="submission" date="2018-05" db="EMBL/GenBank/DDBJ databases">
        <title>Draft genome sequence of Scytalidium lignicola DSM 105466, a ubiquitous saprotrophic fungus.</title>
        <authorList>
            <person name="Buettner E."/>
            <person name="Gebauer A.M."/>
            <person name="Hofrichter M."/>
            <person name="Liers C."/>
            <person name="Kellner H."/>
        </authorList>
    </citation>
    <scope>NUCLEOTIDE SEQUENCE [LARGE SCALE GENOMIC DNA]</scope>
    <source>
        <strain evidence="4 5">DSM 105466</strain>
    </source>
</reference>
<comment type="caution">
    <text evidence="4">The sequence shown here is derived from an EMBL/GenBank/DDBJ whole genome shotgun (WGS) entry which is preliminary data.</text>
</comment>
<gene>
    <name evidence="4" type="ORF">B7463_g8205</name>
</gene>
<comment type="similarity">
    <text evidence="1">Belongs to the RdRP family.</text>
</comment>
<dbReference type="EC" id="2.7.7.48" evidence="1"/>
<keyword evidence="1" id="KW-0694">RNA-binding</keyword>
<dbReference type="InterPro" id="IPR035979">
    <property type="entry name" value="RBD_domain_sf"/>
</dbReference>
<dbReference type="GO" id="GO:0030422">
    <property type="term" value="P:siRNA processing"/>
    <property type="evidence" value="ECO:0007669"/>
    <property type="project" value="TreeGrafter"/>
</dbReference>
<evidence type="ECO:0000313" key="4">
    <source>
        <dbReference type="EMBL" id="RFU28144.1"/>
    </source>
</evidence>
<dbReference type="SUPFAM" id="SSF54928">
    <property type="entry name" value="RNA-binding domain, RBD"/>
    <property type="match status" value="1"/>
</dbReference>
<keyword evidence="5" id="KW-1185">Reference proteome</keyword>
<dbReference type="EMBL" id="NCSJ02000174">
    <property type="protein sequence ID" value="RFU28144.1"/>
    <property type="molecule type" value="Genomic_DNA"/>
</dbReference>
<keyword evidence="1" id="KW-0696">RNA-directed RNA polymerase</keyword>